<reference evidence="11 12" key="1">
    <citation type="journal article" date="2023" name="Commun. Biol.">
        <title>Genome analysis of Parmales, the sister group of diatoms, reveals the evolutionary specialization of diatoms from phago-mixotrophs to photoautotrophs.</title>
        <authorList>
            <person name="Ban H."/>
            <person name="Sato S."/>
            <person name="Yoshikawa S."/>
            <person name="Yamada K."/>
            <person name="Nakamura Y."/>
            <person name="Ichinomiya M."/>
            <person name="Sato N."/>
            <person name="Blanc-Mathieu R."/>
            <person name="Endo H."/>
            <person name="Kuwata A."/>
            <person name="Ogata H."/>
        </authorList>
    </citation>
    <scope>NUCLEOTIDE SEQUENCE [LARGE SCALE GENOMIC DNA]</scope>
</reference>
<evidence type="ECO:0000256" key="8">
    <source>
        <dbReference type="SAM" id="Coils"/>
    </source>
</evidence>
<dbReference type="Pfam" id="PF12719">
    <property type="entry name" value="Cnd3"/>
    <property type="match status" value="1"/>
</dbReference>
<dbReference type="SUPFAM" id="SSF48371">
    <property type="entry name" value="ARM repeat"/>
    <property type="match status" value="1"/>
</dbReference>
<dbReference type="InterPro" id="IPR016024">
    <property type="entry name" value="ARM-type_fold"/>
</dbReference>
<comment type="subcellular location">
    <subcellularLocation>
        <location evidence="1">Chromosome</location>
    </subcellularLocation>
</comment>
<organism evidence="11 12">
    <name type="scientific">Tetraparma gracilis</name>
    <dbReference type="NCBI Taxonomy" id="2962635"/>
    <lineage>
        <taxon>Eukaryota</taxon>
        <taxon>Sar</taxon>
        <taxon>Stramenopiles</taxon>
        <taxon>Ochrophyta</taxon>
        <taxon>Bolidophyceae</taxon>
        <taxon>Parmales</taxon>
        <taxon>Triparmaceae</taxon>
        <taxon>Tetraparma</taxon>
    </lineage>
</organism>
<evidence type="ECO:0000256" key="4">
    <source>
        <dbReference type="ARBA" id="ARBA00022618"/>
    </source>
</evidence>
<comment type="caution">
    <text evidence="11">The sequence shown here is derived from an EMBL/GenBank/DDBJ whole genome shotgun (WGS) entry which is preliminary data.</text>
</comment>
<protein>
    <recommendedName>
        <fullName evidence="10">Nuclear condensin complex subunit 3 C-terminal domain-containing protein</fullName>
    </recommendedName>
</protein>
<dbReference type="PANTHER" id="PTHR14418:SF5">
    <property type="entry name" value="CONDENSIN COMPLEX SUBUNIT 3"/>
    <property type="match status" value="1"/>
</dbReference>
<dbReference type="InterPro" id="IPR025977">
    <property type="entry name" value="Cnd3_C"/>
</dbReference>
<dbReference type="EMBL" id="BRYB01002518">
    <property type="protein sequence ID" value="GMI20951.1"/>
    <property type="molecule type" value="Genomic_DNA"/>
</dbReference>
<dbReference type="InterPro" id="IPR011989">
    <property type="entry name" value="ARM-like"/>
</dbReference>
<keyword evidence="3" id="KW-0158">Chromosome</keyword>
<feature type="coiled-coil region" evidence="8">
    <location>
        <begin position="880"/>
        <end position="909"/>
    </location>
</feature>
<dbReference type="Proteomes" id="UP001165060">
    <property type="component" value="Unassembled WGS sequence"/>
</dbReference>
<evidence type="ECO:0000256" key="9">
    <source>
        <dbReference type="SAM" id="MobiDB-lite"/>
    </source>
</evidence>
<feature type="domain" description="Nuclear condensin complex subunit 3 C-terminal" evidence="10">
    <location>
        <begin position="530"/>
        <end position="771"/>
    </location>
</feature>
<dbReference type="Gene3D" id="1.25.10.10">
    <property type="entry name" value="Leucine-rich Repeat Variant"/>
    <property type="match status" value="1"/>
</dbReference>
<evidence type="ECO:0000313" key="12">
    <source>
        <dbReference type="Proteomes" id="UP001165060"/>
    </source>
</evidence>
<keyword evidence="5" id="KW-0498">Mitosis</keyword>
<keyword evidence="6" id="KW-0226">DNA condensation</keyword>
<gene>
    <name evidence="11" type="ORF">TeGR_g3912</name>
</gene>
<feature type="compositionally biased region" description="Low complexity" evidence="9">
    <location>
        <begin position="925"/>
        <end position="934"/>
    </location>
</feature>
<evidence type="ECO:0000256" key="6">
    <source>
        <dbReference type="ARBA" id="ARBA00023067"/>
    </source>
</evidence>
<evidence type="ECO:0000256" key="2">
    <source>
        <dbReference type="ARBA" id="ARBA00006533"/>
    </source>
</evidence>
<evidence type="ECO:0000256" key="1">
    <source>
        <dbReference type="ARBA" id="ARBA00004286"/>
    </source>
</evidence>
<evidence type="ECO:0000256" key="3">
    <source>
        <dbReference type="ARBA" id="ARBA00022454"/>
    </source>
</evidence>
<evidence type="ECO:0000256" key="7">
    <source>
        <dbReference type="ARBA" id="ARBA00023306"/>
    </source>
</evidence>
<evidence type="ECO:0000259" key="10">
    <source>
        <dbReference type="Pfam" id="PF12719"/>
    </source>
</evidence>
<keyword evidence="4" id="KW-0132">Cell division</keyword>
<dbReference type="PANTHER" id="PTHR14418">
    <property type="entry name" value="CONDENSIN COMPLEX SUBUNIT 3-RELATED"/>
    <property type="match status" value="1"/>
</dbReference>
<name>A0ABQ6M7B2_9STRA</name>
<keyword evidence="12" id="KW-1185">Reference proteome</keyword>
<accession>A0ABQ6M7B2</accession>
<comment type="similarity">
    <text evidence="2">Belongs to the CND3 (condensin subunit 3) family.</text>
</comment>
<evidence type="ECO:0000313" key="11">
    <source>
        <dbReference type="EMBL" id="GMI20951.1"/>
    </source>
</evidence>
<feature type="region of interest" description="Disordered" evidence="9">
    <location>
        <begin position="924"/>
        <end position="958"/>
    </location>
</feature>
<dbReference type="InterPro" id="IPR027165">
    <property type="entry name" value="CND3"/>
</dbReference>
<keyword evidence="7" id="KW-0131">Cell cycle</keyword>
<evidence type="ECO:0000256" key="5">
    <source>
        <dbReference type="ARBA" id="ARBA00022776"/>
    </source>
</evidence>
<keyword evidence="8" id="KW-0175">Coiled coil</keyword>
<sequence length="958" mass="102983">MIPRHAELADPIHFRSELASSRVLSLIANHFTSAQRAWGSLPLPSRVLGLRSELSVLVDSDAVDDSMDVSVLCAAALANAVDAALAAPKAMAKKSEQLLAFAQAVCESATGSAEAHEHLPDLTFLCERALHRLPSKDDAVRARCTGLLGAVISAFVRLGEDVPEETIERFQMALAPRLVDKSPAVRVEAIGAAEDLQDTEGVEDCGVISQLMYAAMHDASPLCRAAAVSALAVSRYTLPSIICRVRDTDAKVRTAALKVLKDKVDVRLMTDLERVVALRSGLTPRCPLTYAAASHMLCAGWLKSLGFSPINLLKLMDAGNNETVCELAIRAILAAPKTGALKKLSAAQKKAYDAAVSKPVELGDLAVESALLLRVKCEAIKEDDKLSESARAEQLENLIPDTPVICEAIQKHLGLHVASVRDANSSSSEEAGDSDDSFTVLQLLKLARLADFSDEAGRNQCLALLHNMLCSAITPDELVEACLRALGVAHRTETEYLERVHDVLNEVSDYDAEDEEMDANDAAFRQLRIVSVVGVVLEHTRRNLTDERIAQLQEQILPAIMSSDDLVREAGITCLGKYAMLGLEAAQEYKAVLLAAAANAEERTEIRAQALLAMSDLAMLYEGMLDDTECMDMMTEETTQVSLPGILTSLVDDGSGGMVVIAAEISAKLLTMGKIDSAAVLAKLLMVYFDPKFASSVSTSDGEDVSSGEVAASALRQLEADAEDATEVGSPIRLQQMLSLFFPAFCTIGQDRRDIMAASARQVLELHSKNWVAGKRGAKGGKKAAPKVADKPNMDKVLTFIANVGDVHGLVASEICFYIVEEHDQMDVTLTRDVVKCLSALVVETLDEAEVVRDMMDDVELVLEEKGSNKTTMNNLDRFRKRVEAYIAKKEQEKVAAEAKAQRQAEREAAKGVAAIELTDENEAEGAAVAAGEATAEKAGRAGGRRAARGKPLVESNV</sequence>
<proteinExistence type="inferred from homology"/>